<dbReference type="EMBL" id="DSKY01000022">
    <property type="protein sequence ID" value="HDY59939.1"/>
    <property type="molecule type" value="Genomic_DNA"/>
</dbReference>
<gene>
    <name evidence="2" type="ORF">ENP86_10415</name>
</gene>
<proteinExistence type="predicted"/>
<dbReference type="AlphaFoldDB" id="A0A7V1EIP6"/>
<sequence length="463" mass="50433">MKVLKKSTIGTFVFFVSLVFLYAKENQTPRDIVILRANDAGTSMRILSPPYDTNRVWTGATANLTRKVVIGKYFKGNTEYTLRIITVQSGGSRYLVIAMDTMTTAFVKQGFRIETPYSFTSGSTAYAVAVGDVDSDEYTDILAAHSALPYRFIWFEWDGTFTNNRVARDSFAVNASINDITFGDGDNNPATRDFYINIAQSSPSAAIMKVLWNGTSCDTSRILLSGAVEARGVAIGDIRTDLPNNEIYVVGGARIWQVYGNGINYDTLTISSGVSNANDLVIGDINPLLAGNELAIVHGGASYQVSIWNWTGAFWSGIAWVFTATWGTTDNTIAIGDILTDNPGNEFVLIVGASTAAIPYIFWYAPNGSAWMMTLQKSVASQSDYGVVIGDINRFRTLNQEVFLSGGGSLVEVQQVDRINDIGTYYIRMANPTSIINSPDTIIATIFNSGSNPQIGFSGLIHF</sequence>
<dbReference type="InterPro" id="IPR028994">
    <property type="entry name" value="Integrin_alpha_N"/>
</dbReference>
<dbReference type="SUPFAM" id="SSF69318">
    <property type="entry name" value="Integrin alpha N-terminal domain"/>
    <property type="match status" value="1"/>
</dbReference>
<feature type="transmembrane region" description="Helical" evidence="1">
    <location>
        <begin position="347"/>
        <end position="365"/>
    </location>
</feature>
<evidence type="ECO:0000313" key="2">
    <source>
        <dbReference type="EMBL" id="HDY59939.1"/>
    </source>
</evidence>
<name>A0A7V1EIP6_UNCW3</name>
<keyword evidence="1" id="KW-0812">Transmembrane</keyword>
<keyword evidence="1" id="KW-1133">Transmembrane helix</keyword>
<accession>A0A7V1EIP6</accession>
<protein>
    <recommendedName>
        <fullName evidence="3">VCBS repeat-containing protein</fullName>
    </recommendedName>
</protein>
<organism evidence="2">
    <name type="scientific">candidate division WOR-3 bacterium</name>
    <dbReference type="NCBI Taxonomy" id="2052148"/>
    <lineage>
        <taxon>Bacteria</taxon>
        <taxon>Bacteria division WOR-3</taxon>
    </lineage>
</organism>
<evidence type="ECO:0008006" key="3">
    <source>
        <dbReference type="Google" id="ProtNLM"/>
    </source>
</evidence>
<comment type="caution">
    <text evidence="2">The sequence shown here is derived from an EMBL/GenBank/DDBJ whole genome shotgun (WGS) entry which is preliminary data.</text>
</comment>
<keyword evidence="1" id="KW-0472">Membrane</keyword>
<reference evidence="2" key="1">
    <citation type="journal article" date="2020" name="mSystems">
        <title>Genome- and Community-Level Interaction Insights into Carbon Utilization and Element Cycling Functions of Hydrothermarchaeota in Hydrothermal Sediment.</title>
        <authorList>
            <person name="Zhou Z."/>
            <person name="Liu Y."/>
            <person name="Xu W."/>
            <person name="Pan J."/>
            <person name="Luo Z.H."/>
            <person name="Li M."/>
        </authorList>
    </citation>
    <scope>NUCLEOTIDE SEQUENCE [LARGE SCALE GENOMIC DNA]</scope>
    <source>
        <strain evidence="2">SpSt-258</strain>
    </source>
</reference>
<evidence type="ECO:0000256" key="1">
    <source>
        <dbReference type="SAM" id="Phobius"/>
    </source>
</evidence>